<dbReference type="PRINTS" id="PR00326">
    <property type="entry name" value="GTP1OBG"/>
</dbReference>
<comment type="subunit">
    <text evidence="5">Monomer. Associates with the 50S ribosomal subunit.</text>
</comment>
<dbReference type="PANTHER" id="PTHR10229">
    <property type="entry name" value="GTP-BINDING PROTEIN HFLX"/>
    <property type="match status" value="1"/>
</dbReference>
<dbReference type="SUPFAM" id="SSF52540">
    <property type="entry name" value="P-loop containing nucleoside triphosphate hydrolases"/>
    <property type="match status" value="1"/>
</dbReference>
<dbReference type="NCBIfam" id="TIGR03156">
    <property type="entry name" value="GTP_HflX"/>
    <property type="match status" value="1"/>
</dbReference>
<feature type="binding site" evidence="6">
    <location>
        <begin position="186"/>
        <end position="193"/>
    </location>
    <ligand>
        <name>GTP</name>
        <dbReference type="ChEBI" id="CHEBI:37565"/>
    </ligand>
</feature>
<keyword evidence="4 5" id="KW-0342">GTP-binding</keyword>
<dbReference type="InterPro" id="IPR016496">
    <property type="entry name" value="GTPase_HflX"/>
</dbReference>
<dbReference type="HAMAP" id="MF_00900">
    <property type="entry name" value="GTPase_HflX"/>
    <property type="match status" value="1"/>
</dbReference>
<comment type="similarity">
    <text evidence="5">Belongs to the TRAFAC class OBG-HflX-like GTPase superfamily. HflX GTPase family.</text>
</comment>
<dbReference type="GO" id="GO:0003924">
    <property type="term" value="F:GTPase activity"/>
    <property type="evidence" value="ECO:0007669"/>
    <property type="project" value="UniProtKB-UniRule"/>
</dbReference>
<dbReference type="PIRSF" id="PIRSF006809">
    <property type="entry name" value="GTP-binding_hflX_prd"/>
    <property type="match status" value="1"/>
</dbReference>
<dbReference type="GO" id="GO:0046872">
    <property type="term" value="F:metal ion binding"/>
    <property type="evidence" value="ECO:0007669"/>
    <property type="project" value="UniProtKB-KW"/>
</dbReference>
<evidence type="ECO:0000313" key="9">
    <source>
        <dbReference type="EMBL" id="HGQ73718.1"/>
    </source>
</evidence>
<dbReference type="GO" id="GO:0043022">
    <property type="term" value="F:ribosome binding"/>
    <property type="evidence" value="ECO:0007669"/>
    <property type="project" value="TreeGrafter"/>
</dbReference>
<gene>
    <name evidence="5 9" type="primary">hflX</name>
    <name evidence="9" type="ORF">ENU20_01395</name>
</gene>
<dbReference type="GO" id="GO:0005737">
    <property type="term" value="C:cytoplasm"/>
    <property type="evidence" value="ECO:0007669"/>
    <property type="project" value="UniProtKB-SubCell"/>
</dbReference>
<keyword evidence="1 7" id="KW-0479">Metal-binding</keyword>
<proteinExistence type="inferred from homology"/>
<keyword evidence="5" id="KW-0963">Cytoplasm</keyword>
<feature type="binding site" evidence="6">
    <location>
        <begin position="232"/>
        <end position="235"/>
    </location>
    <ligand>
        <name>GTP</name>
        <dbReference type="ChEBI" id="CHEBI:37565"/>
    </ligand>
</feature>
<dbReference type="InterPro" id="IPR025121">
    <property type="entry name" value="GTPase_HflX_N"/>
</dbReference>
<feature type="binding site" evidence="6">
    <location>
        <begin position="211"/>
        <end position="215"/>
    </location>
    <ligand>
        <name>GTP</name>
        <dbReference type="ChEBI" id="CHEBI:37565"/>
    </ligand>
</feature>
<evidence type="ECO:0000259" key="8">
    <source>
        <dbReference type="PROSITE" id="PS51705"/>
    </source>
</evidence>
<accession>A0A7C4JL30</accession>
<feature type="binding site" evidence="6">
    <location>
        <begin position="300"/>
        <end position="303"/>
    </location>
    <ligand>
        <name>GTP</name>
        <dbReference type="ChEBI" id="CHEBI:37565"/>
    </ligand>
</feature>
<sequence length="363" mass="41595">MDNVAVVIPSRYKPYLEEELSLVKTVYNNIETILFIKKPNAKYYVSLDKINYLKNNDSDKIIVMDRVKPSQIINLMRETGKEVIDRVMLILEIFEMHAGSLEAKLQIELVRLKYYLPLVKESIRFAKLGELHGYLGAGRYGYEKYYTMLKKREAAIRRKLEELRRIRDIRRSKRRELGYPHLVLIGYTSAGKTTIFNLLTGLCKPVGPEPFTTITPKSSRISINGVEAILTDTVGFIRELPHEIVEAFYVTLEEVSLADGLIHVIDASKNSREIINTIYESHKILSKIGVHSKPMLYVLNKIDLISDYLEIKRTLEDSLGIPGNNIVAISALKMTNIDLFLESLKHMIGSLKHGENLRTEIRT</sequence>
<dbReference type="AlphaFoldDB" id="A0A7C4JL30"/>
<dbReference type="EMBL" id="DTBP01000012">
    <property type="protein sequence ID" value="HGQ73718.1"/>
    <property type="molecule type" value="Genomic_DNA"/>
</dbReference>
<dbReference type="Pfam" id="PF13167">
    <property type="entry name" value="GTP-bdg_N"/>
    <property type="match status" value="1"/>
</dbReference>
<dbReference type="Gene3D" id="6.10.250.2860">
    <property type="match status" value="1"/>
</dbReference>
<dbReference type="InterPro" id="IPR027417">
    <property type="entry name" value="P-loop_NTPase"/>
</dbReference>
<feature type="domain" description="Hflx-type G" evidence="8">
    <location>
        <begin position="180"/>
        <end position="356"/>
    </location>
</feature>
<dbReference type="GO" id="GO:0005525">
    <property type="term" value="F:GTP binding"/>
    <property type="evidence" value="ECO:0007669"/>
    <property type="project" value="UniProtKB-UniRule"/>
</dbReference>
<dbReference type="PANTHER" id="PTHR10229:SF8">
    <property type="entry name" value="GTPASE HFLX"/>
    <property type="match status" value="1"/>
</dbReference>
<dbReference type="InterPro" id="IPR042108">
    <property type="entry name" value="GTPase_HflX_N_sf"/>
</dbReference>
<evidence type="ECO:0000256" key="6">
    <source>
        <dbReference type="PIRSR" id="PIRSR006809-1"/>
    </source>
</evidence>
<dbReference type="InterPro" id="IPR006073">
    <property type="entry name" value="GTP-bd"/>
</dbReference>
<dbReference type="PROSITE" id="PS51705">
    <property type="entry name" value="G_HFLX"/>
    <property type="match status" value="1"/>
</dbReference>
<comment type="cofactor">
    <cofactor evidence="7">
        <name>Mg(2+)</name>
        <dbReference type="ChEBI" id="CHEBI:18420"/>
    </cofactor>
</comment>
<evidence type="ECO:0000256" key="3">
    <source>
        <dbReference type="ARBA" id="ARBA00022842"/>
    </source>
</evidence>
<dbReference type="Pfam" id="PF01926">
    <property type="entry name" value="MMR_HSR1"/>
    <property type="match status" value="1"/>
</dbReference>
<comment type="subcellular location">
    <subcellularLocation>
        <location evidence="5">Cytoplasm</location>
    </subcellularLocation>
    <text evidence="5">May associate with membranes.</text>
</comment>
<comment type="function">
    <text evidence="5">GTPase that associates with the 50S ribosomal subunit and may have a role during protein synthesis or ribosome biogenesis.</text>
</comment>
<dbReference type="Pfam" id="PF16360">
    <property type="entry name" value="GTP-bdg_M"/>
    <property type="match status" value="1"/>
</dbReference>
<keyword evidence="2 5" id="KW-0547">Nucleotide-binding</keyword>
<protein>
    <recommendedName>
        <fullName evidence="5">GTPase HflX</fullName>
    </recommendedName>
    <alternativeName>
        <fullName evidence="5">GTP-binding protein HflX</fullName>
    </alternativeName>
</protein>
<evidence type="ECO:0000256" key="7">
    <source>
        <dbReference type="PIRSR" id="PIRSR006809-2"/>
    </source>
</evidence>
<evidence type="ECO:0000256" key="5">
    <source>
        <dbReference type="HAMAP-Rule" id="MF_00900"/>
    </source>
</evidence>
<keyword evidence="3 7" id="KW-0460">Magnesium</keyword>
<feature type="binding site" evidence="7">
    <location>
        <position position="193"/>
    </location>
    <ligand>
        <name>Mg(2+)</name>
        <dbReference type="ChEBI" id="CHEBI:18420"/>
    </ligand>
</feature>
<organism evidence="9">
    <name type="scientific">Staphylothermus marinus</name>
    <dbReference type="NCBI Taxonomy" id="2280"/>
    <lineage>
        <taxon>Archaea</taxon>
        <taxon>Thermoproteota</taxon>
        <taxon>Thermoprotei</taxon>
        <taxon>Desulfurococcales</taxon>
        <taxon>Desulfurococcaceae</taxon>
        <taxon>Staphylothermus</taxon>
    </lineage>
</organism>
<dbReference type="InterPro" id="IPR032305">
    <property type="entry name" value="GTP-bd_M"/>
</dbReference>
<reference evidence="9" key="1">
    <citation type="journal article" date="2020" name="mSystems">
        <title>Genome- and Community-Level Interaction Insights into Carbon Utilization and Element Cycling Functions of Hydrothermarchaeota in Hydrothermal Sediment.</title>
        <authorList>
            <person name="Zhou Z."/>
            <person name="Liu Y."/>
            <person name="Xu W."/>
            <person name="Pan J."/>
            <person name="Luo Z.H."/>
            <person name="Li M."/>
        </authorList>
    </citation>
    <scope>NUCLEOTIDE SEQUENCE [LARGE SCALE GENOMIC DNA]</scope>
    <source>
        <strain evidence="9">SpSt-648</strain>
    </source>
</reference>
<evidence type="ECO:0000256" key="1">
    <source>
        <dbReference type="ARBA" id="ARBA00022723"/>
    </source>
</evidence>
<dbReference type="CDD" id="cd01878">
    <property type="entry name" value="HflX"/>
    <property type="match status" value="1"/>
</dbReference>
<feature type="binding site" evidence="7">
    <location>
        <position position="213"/>
    </location>
    <ligand>
        <name>Mg(2+)</name>
        <dbReference type="ChEBI" id="CHEBI:18420"/>
    </ligand>
</feature>
<comment type="caution">
    <text evidence="9">The sequence shown here is derived from an EMBL/GenBank/DDBJ whole genome shotgun (WGS) entry which is preliminary data.</text>
</comment>
<dbReference type="Gene3D" id="3.40.50.11060">
    <property type="entry name" value="GTPase HflX, N-terminal domain"/>
    <property type="match status" value="1"/>
</dbReference>
<evidence type="ECO:0000256" key="4">
    <source>
        <dbReference type="ARBA" id="ARBA00023134"/>
    </source>
</evidence>
<name>A0A7C4JL30_STAMA</name>
<feature type="binding site" evidence="6">
    <location>
        <begin position="330"/>
        <end position="332"/>
    </location>
    <ligand>
        <name>GTP</name>
        <dbReference type="ChEBI" id="CHEBI:37565"/>
    </ligand>
</feature>
<evidence type="ECO:0000256" key="2">
    <source>
        <dbReference type="ARBA" id="ARBA00022741"/>
    </source>
</evidence>
<dbReference type="Gene3D" id="3.40.50.300">
    <property type="entry name" value="P-loop containing nucleotide triphosphate hydrolases"/>
    <property type="match status" value="1"/>
</dbReference>
<dbReference type="InterPro" id="IPR030394">
    <property type="entry name" value="G_HFLX_dom"/>
</dbReference>